<gene>
    <name evidence="1" type="ORF">ASJ80_08820</name>
</gene>
<name>A0A2A2H819_METBR</name>
<dbReference type="AlphaFoldDB" id="A0A2A2H819"/>
<sequence>MNKNIYLMLSVLFMVFVGFQCAQPASAVKIVDHGTHYFWLDNSKMKMVWKTYQYDNDFLKTKALIYYKYNNKGKYHLAWHEVITIAKVTKSTVKIRDWTDSDFVPPTTVDYKKTKLTAAQYYWRIYRSKMLY</sequence>
<dbReference type="OrthoDB" id="372402at2157"/>
<dbReference type="Proteomes" id="UP000217784">
    <property type="component" value="Unassembled WGS sequence"/>
</dbReference>
<comment type="caution">
    <text evidence="1">The sequence shown here is derived from an EMBL/GenBank/DDBJ whole genome shotgun (WGS) entry which is preliminary data.</text>
</comment>
<organism evidence="1 2">
    <name type="scientific">Methanobacterium bryantii</name>
    <dbReference type="NCBI Taxonomy" id="2161"/>
    <lineage>
        <taxon>Archaea</taxon>
        <taxon>Methanobacteriati</taxon>
        <taxon>Methanobacteriota</taxon>
        <taxon>Methanomada group</taxon>
        <taxon>Methanobacteria</taxon>
        <taxon>Methanobacteriales</taxon>
        <taxon>Methanobacteriaceae</taxon>
        <taxon>Methanobacterium</taxon>
    </lineage>
</organism>
<protein>
    <submittedName>
        <fullName evidence="1">Uncharacterized protein</fullName>
    </submittedName>
</protein>
<dbReference type="EMBL" id="LMVM01000003">
    <property type="protein sequence ID" value="PAV05601.1"/>
    <property type="molecule type" value="Genomic_DNA"/>
</dbReference>
<reference evidence="1 2" key="1">
    <citation type="journal article" date="2017" name="BMC Genomics">
        <title>Genomic analysis of methanogenic archaea reveals a shift towards energy conservation.</title>
        <authorList>
            <person name="Gilmore S.P."/>
            <person name="Henske J.K."/>
            <person name="Sexton J.A."/>
            <person name="Solomon K.V."/>
            <person name="Seppala S."/>
            <person name="Yoo J.I."/>
            <person name="Huyett L.M."/>
            <person name="Pressman A."/>
            <person name="Cogan J.Z."/>
            <person name="Kivenson V."/>
            <person name="Peng X."/>
            <person name="Tan Y."/>
            <person name="Valentine D.L."/>
            <person name="O'Malley M.A."/>
        </authorList>
    </citation>
    <scope>NUCLEOTIDE SEQUENCE [LARGE SCALE GENOMIC DNA]</scope>
    <source>
        <strain evidence="1 2">M.o.H.</strain>
    </source>
</reference>
<dbReference type="RefSeq" id="WP_095651980.1">
    <property type="nucleotide sequence ID" value="NZ_LMVM01000003.1"/>
</dbReference>
<proteinExistence type="predicted"/>
<keyword evidence="2" id="KW-1185">Reference proteome</keyword>
<evidence type="ECO:0000313" key="2">
    <source>
        <dbReference type="Proteomes" id="UP000217784"/>
    </source>
</evidence>
<accession>A0A2A2H819</accession>
<evidence type="ECO:0000313" key="1">
    <source>
        <dbReference type="EMBL" id="PAV05601.1"/>
    </source>
</evidence>